<evidence type="ECO:0000313" key="4">
    <source>
        <dbReference type="Proteomes" id="UP000663870"/>
    </source>
</evidence>
<evidence type="ECO:0000313" key="2">
    <source>
        <dbReference type="EMBL" id="CAF1542188.1"/>
    </source>
</evidence>
<name>A0A816G6V6_9BILA</name>
<comment type="caution">
    <text evidence="3">The sequence shown here is derived from an EMBL/GenBank/DDBJ whole genome shotgun (WGS) entry which is preliminary data.</text>
</comment>
<feature type="region of interest" description="Disordered" evidence="1">
    <location>
        <begin position="59"/>
        <end position="89"/>
    </location>
</feature>
<dbReference type="Proteomes" id="UP000663854">
    <property type="component" value="Unassembled WGS sequence"/>
</dbReference>
<dbReference type="EMBL" id="CAJNOL010014978">
    <property type="protein sequence ID" value="CAF1669927.1"/>
    <property type="molecule type" value="Genomic_DNA"/>
</dbReference>
<dbReference type="AlphaFoldDB" id="A0A816G6V6"/>
<keyword evidence="4" id="KW-1185">Reference proteome</keyword>
<evidence type="ECO:0000313" key="3">
    <source>
        <dbReference type="EMBL" id="CAF1669927.1"/>
    </source>
</evidence>
<accession>A0A816G6V6</accession>
<dbReference type="Proteomes" id="UP000663870">
    <property type="component" value="Unassembled WGS sequence"/>
</dbReference>
<feature type="non-terminal residue" evidence="3">
    <location>
        <position position="1"/>
    </location>
</feature>
<proteinExistence type="predicted"/>
<gene>
    <name evidence="3" type="ORF">JXQ802_LOCUS57422</name>
    <name evidence="2" type="ORF">PYM288_LOCUS40824</name>
</gene>
<evidence type="ECO:0000256" key="1">
    <source>
        <dbReference type="SAM" id="MobiDB-lite"/>
    </source>
</evidence>
<evidence type="ECO:0008006" key="5">
    <source>
        <dbReference type="Google" id="ProtNLM"/>
    </source>
</evidence>
<reference evidence="3" key="1">
    <citation type="submission" date="2021-02" db="EMBL/GenBank/DDBJ databases">
        <authorList>
            <person name="Nowell W R."/>
        </authorList>
    </citation>
    <scope>NUCLEOTIDE SEQUENCE</scope>
</reference>
<dbReference type="EMBL" id="CAJNOH010013090">
    <property type="protein sequence ID" value="CAF1542188.1"/>
    <property type="molecule type" value="Genomic_DNA"/>
</dbReference>
<organism evidence="3 4">
    <name type="scientific">Rotaria sordida</name>
    <dbReference type="NCBI Taxonomy" id="392033"/>
    <lineage>
        <taxon>Eukaryota</taxon>
        <taxon>Metazoa</taxon>
        <taxon>Spiralia</taxon>
        <taxon>Gnathifera</taxon>
        <taxon>Rotifera</taxon>
        <taxon>Eurotatoria</taxon>
        <taxon>Bdelloidea</taxon>
        <taxon>Philodinida</taxon>
        <taxon>Philodinidae</taxon>
        <taxon>Rotaria</taxon>
    </lineage>
</organism>
<sequence>MHLLNIAKHLFHLAQTEYGSENSPTTNDEIFTAQRLFEVLKSFKDSYFSELYTYDTLEYEDEYDETTDEDESDDEIMDEEESDNEMDDYDENEQFDLKSRFTLEEMENIIEWVDQHPNARFATISNRFKKIKHRNYITRFRQYIEKDGTRLQKLKQIKEFMFNKFYRKRTIEKEAIHDADLELYAIQKARELNWDTFKAGKTFINSFKRENRISSRRYNKIITRTKPKRKVCSLNDAHNWIESKRSLIAKYSANEILNSDHCSFQQEYIPPRTLSFTGERTTEVAVKKKYNTTHSYTIQPVTLANGHLLEKFLLILQEKENQFGQRVEKKLIIPPNVVVKASKSGKSSGEKHHAFLNEILRPLVGKKFLLFLDCWKTQADLTKFRAVFPNQDSQLLIFPEGSTGYIQPQGLSLFRSWRFIHEKIEHCTYINRTEITISDRQYFINMHSVIHNQLSDPQFKNLIKNGFKQAGLINETIGQIHKPKD</sequence>
<protein>
    <recommendedName>
        <fullName evidence="5">DDE-1 domain-containing protein</fullName>
    </recommendedName>
</protein>